<evidence type="ECO:0000313" key="1">
    <source>
        <dbReference type="EMBL" id="SVC26246.1"/>
    </source>
</evidence>
<gene>
    <name evidence="1" type="ORF">METZ01_LOCUS279100</name>
</gene>
<reference evidence="1" key="1">
    <citation type="submission" date="2018-05" db="EMBL/GenBank/DDBJ databases">
        <authorList>
            <person name="Lanie J.A."/>
            <person name="Ng W.-L."/>
            <person name="Kazmierczak K.M."/>
            <person name="Andrzejewski T.M."/>
            <person name="Davidsen T.M."/>
            <person name="Wayne K.J."/>
            <person name="Tettelin H."/>
            <person name="Glass J.I."/>
            <person name="Rusch D."/>
            <person name="Podicherti R."/>
            <person name="Tsui H.-C.T."/>
            <person name="Winkler M.E."/>
        </authorList>
    </citation>
    <scope>NUCLEOTIDE SEQUENCE</scope>
</reference>
<protein>
    <submittedName>
        <fullName evidence="1">Uncharacterized protein</fullName>
    </submittedName>
</protein>
<name>A0A382KPQ3_9ZZZZ</name>
<sequence length="164" mass="18440">VSSLDKIDFIITVCEADMALSSPERERLCDLLWHLAAKDNNYIVLEIPSIKTMSHQLDLLGLIKEKTTAISKVMDKADFEGDSSRRSVSCIAALNDISLEEYYFWIGFCYLTLAAAHQEDPIGKKLEQAELSCLKEIISSNETLNQESFVAVVNRSVKVFKSFL</sequence>
<organism evidence="1">
    <name type="scientific">marine metagenome</name>
    <dbReference type="NCBI Taxonomy" id="408172"/>
    <lineage>
        <taxon>unclassified sequences</taxon>
        <taxon>metagenomes</taxon>
        <taxon>ecological metagenomes</taxon>
    </lineage>
</organism>
<proteinExistence type="predicted"/>
<accession>A0A382KPQ3</accession>
<dbReference type="EMBL" id="UINC01081938">
    <property type="protein sequence ID" value="SVC26246.1"/>
    <property type="molecule type" value="Genomic_DNA"/>
</dbReference>
<dbReference type="AlphaFoldDB" id="A0A382KPQ3"/>
<feature type="non-terminal residue" evidence="1">
    <location>
        <position position="1"/>
    </location>
</feature>